<feature type="binding site" evidence="3">
    <location>
        <position position="114"/>
    </location>
    <ligand>
        <name>ATP</name>
        <dbReference type="ChEBI" id="CHEBI:30616"/>
    </ligand>
</feature>
<evidence type="ECO:0000313" key="7">
    <source>
        <dbReference type="Ensembl" id="ENSJHYP00000003885.1"/>
    </source>
</evidence>
<dbReference type="PROSITE" id="PS00108">
    <property type="entry name" value="PROTEIN_KINASE_ST"/>
    <property type="match status" value="1"/>
</dbReference>
<dbReference type="CDD" id="cd14132">
    <property type="entry name" value="STKc_CK2_alpha"/>
    <property type="match status" value="1"/>
</dbReference>
<dbReference type="InterPro" id="IPR008271">
    <property type="entry name" value="Ser/Thr_kinase_AS"/>
</dbReference>
<dbReference type="InterPro" id="IPR045216">
    <property type="entry name" value="CK2_alpha"/>
</dbReference>
<dbReference type="GO" id="GO:0005524">
    <property type="term" value="F:ATP binding"/>
    <property type="evidence" value="ECO:0007669"/>
    <property type="project" value="UniProtKB-UniRule"/>
</dbReference>
<comment type="similarity">
    <text evidence="4">Belongs to the protein kinase superfamily.</text>
</comment>
<keyword evidence="2 3" id="KW-0067">ATP-binding</keyword>
<dbReference type="Gene3D" id="1.10.510.10">
    <property type="entry name" value="Transferase(Phosphotransferase) domain 1"/>
    <property type="match status" value="2"/>
</dbReference>
<dbReference type="Pfam" id="PF00069">
    <property type="entry name" value="Pkinase"/>
    <property type="match status" value="1"/>
</dbReference>
<reference evidence="7" key="1">
    <citation type="submission" date="2025-08" db="UniProtKB">
        <authorList>
            <consortium name="Ensembl"/>
        </authorList>
    </citation>
    <scope>IDENTIFICATION</scope>
</reference>
<sequence length="361" mass="41479">GAASTGTTRRTSRAGGKAPCGDPPSLPREGLSPWEGSRSPVPGWAGLSRGAGRGPRCPARCPVRYPLFPHRRLSPLGARSNQDDYQLVRKLGRGKYSEVFEAINITNNERVVVKILKPVKKKKIKREVKILENLRGGTNIINLIDTVKDPVSKTPALVFEYINNTDFKQLYQILTDFDIRFYMYELLKALDYCHSMGIMHRDVKPHNVMIDHQQKKLRLIDWGLAEFYHPAQEYNVRVASRYFKGPELLVDYQLVRIAKVLGTDELYGYLKKYHIELDPHFNDILGQHSRKRWENFIHSENRHLVSPEVLDLLDKLLRYDHQQRLTAKEAMDHPYFYPVVKEQSQPSSENAVLSSGMTTAR</sequence>
<dbReference type="SMART" id="SM00220">
    <property type="entry name" value="S_TKc"/>
    <property type="match status" value="1"/>
</dbReference>
<evidence type="ECO:0000256" key="5">
    <source>
        <dbReference type="SAM" id="MobiDB-lite"/>
    </source>
</evidence>
<organism evidence="7 8">
    <name type="scientific">Junco hyemalis</name>
    <name type="common">Dark-eyed junco</name>
    <dbReference type="NCBI Taxonomy" id="40217"/>
    <lineage>
        <taxon>Eukaryota</taxon>
        <taxon>Metazoa</taxon>
        <taxon>Chordata</taxon>
        <taxon>Craniata</taxon>
        <taxon>Vertebrata</taxon>
        <taxon>Euteleostomi</taxon>
        <taxon>Archelosauria</taxon>
        <taxon>Archosauria</taxon>
        <taxon>Dinosauria</taxon>
        <taxon>Saurischia</taxon>
        <taxon>Theropoda</taxon>
        <taxon>Coelurosauria</taxon>
        <taxon>Aves</taxon>
        <taxon>Neognathae</taxon>
        <taxon>Neoaves</taxon>
        <taxon>Telluraves</taxon>
        <taxon>Australaves</taxon>
        <taxon>Passeriformes</taxon>
        <taxon>Passerellidae</taxon>
        <taxon>Junco</taxon>
    </lineage>
</organism>
<dbReference type="GO" id="GO:0005634">
    <property type="term" value="C:nucleus"/>
    <property type="evidence" value="ECO:0007669"/>
    <property type="project" value="TreeGrafter"/>
</dbReference>
<feature type="compositionally biased region" description="Low complexity" evidence="5">
    <location>
        <begin position="1"/>
        <end position="16"/>
    </location>
</feature>
<dbReference type="PROSITE" id="PS00107">
    <property type="entry name" value="PROTEIN_KINASE_ATP"/>
    <property type="match status" value="1"/>
</dbReference>
<keyword evidence="8" id="KW-1185">Reference proteome</keyword>
<dbReference type="AlphaFoldDB" id="A0A8C5IL11"/>
<keyword evidence="1 3" id="KW-0547">Nucleotide-binding</keyword>
<dbReference type="PANTHER" id="PTHR24054:SF34">
    <property type="entry name" value="CASEIN KINASE II SUBUNIT ALPHA"/>
    <property type="match status" value="1"/>
</dbReference>
<name>A0A8C5IL11_JUNHY</name>
<dbReference type="GO" id="GO:0005829">
    <property type="term" value="C:cytosol"/>
    <property type="evidence" value="ECO:0007669"/>
    <property type="project" value="TreeGrafter"/>
</dbReference>
<dbReference type="InterPro" id="IPR000719">
    <property type="entry name" value="Prot_kinase_dom"/>
</dbReference>
<dbReference type="Ensembl" id="ENSJHYT00000004772.1">
    <property type="protein sequence ID" value="ENSJHYP00000003885.1"/>
    <property type="gene ID" value="ENSJHYG00000003205.1"/>
</dbReference>
<dbReference type="FunFam" id="3.30.200.20:FF:000088">
    <property type="entry name" value="Casein kinase II subunit alpha"/>
    <property type="match status" value="1"/>
</dbReference>
<evidence type="ECO:0000259" key="6">
    <source>
        <dbReference type="PROSITE" id="PS50011"/>
    </source>
</evidence>
<evidence type="ECO:0000256" key="3">
    <source>
        <dbReference type="PROSITE-ProRule" id="PRU10141"/>
    </source>
</evidence>
<evidence type="ECO:0000256" key="4">
    <source>
        <dbReference type="RuleBase" id="RU000304"/>
    </source>
</evidence>
<proteinExistence type="inferred from homology"/>
<dbReference type="GO" id="GO:0004674">
    <property type="term" value="F:protein serine/threonine kinase activity"/>
    <property type="evidence" value="ECO:0007669"/>
    <property type="project" value="UniProtKB-KW"/>
</dbReference>
<reference evidence="7" key="2">
    <citation type="submission" date="2025-09" db="UniProtKB">
        <authorList>
            <consortium name="Ensembl"/>
        </authorList>
    </citation>
    <scope>IDENTIFICATION</scope>
</reference>
<keyword evidence="4" id="KW-0418">Kinase</keyword>
<evidence type="ECO:0000256" key="2">
    <source>
        <dbReference type="ARBA" id="ARBA00022840"/>
    </source>
</evidence>
<dbReference type="GO" id="GO:1905818">
    <property type="term" value="P:regulation of chromosome separation"/>
    <property type="evidence" value="ECO:0007669"/>
    <property type="project" value="TreeGrafter"/>
</dbReference>
<evidence type="ECO:0000313" key="8">
    <source>
        <dbReference type="Proteomes" id="UP000694408"/>
    </source>
</evidence>
<keyword evidence="4" id="KW-0808">Transferase</keyword>
<dbReference type="PANTHER" id="PTHR24054">
    <property type="entry name" value="CASEIN KINASE II SUBUNIT ALPHA"/>
    <property type="match status" value="1"/>
</dbReference>
<dbReference type="GO" id="GO:0005956">
    <property type="term" value="C:protein kinase CK2 complex"/>
    <property type="evidence" value="ECO:0007669"/>
    <property type="project" value="TreeGrafter"/>
</dbReference>
<dbReference type="Gene3D" id="3.30.200.20">
    <property type="entry name" value="Phosphorylase Kinase, domain 1"/>
    <property type="match status" value="2"/>
</dbReference>
<evidence type="ECO:0000256" key="1">
    <source>
        <dbReference type="ARBA" id="ARBA00022741"/>
    </source>
</evidence>
<keyword evidence="4" id="KW-0723">Serine/threonine-protein kinase</keyword>
<dbReference type="Proteomes" id="UP000694408">
    <property type="component" value="Unplaced"/>
</dbReference>
<feature type="region of interest" description="Disordered" evidence="5">
    <location>
        <begin position="1"/>
        <end position="56"/>
    </location>
</feature>
<dbReference type="PROSITE" id="PS50011">
    <property type="entry name" value="PROTEIN_KINASE_DOM"/>
    <property type="match status" value="1"/>
</dbReference>
<protein>
    <submittedName>
        <fullName evidence="7">Casein kinase 2 alpha 2</fullName>
    </submittedName>
</protein>
<dbReference type="SUPFAM" id="SSF56112">
    <property type="entry name" value="Protein kinase-like (PK-like)"/>
    <property type="match status" value="1"/>
</dbReference>
<feature type="domain" description="Protein kinase" evidence="6">
    <location>
        <begin position="85"/>
        <end position="336"/>
    </location>
</feature>
<accession>A0A8C5IL11</accession>
<dbReference type="InterPro" id="IPR011009">
    <property type="entry name" value="Kinase-like_dom_sf"/>
</dbReference>
<dbReference type="InterPro" id="IPR017441">
    <property type="entry name" value="Protein_kinase_ATP_BS"/>
</dbReference>